<dbReference type="PANTHER" id="PTHR48175:SF3">
    <property type="entry name" value="OS04G0581700 PROTEIN"/>
    <property type="match status" value="1"/>
</dbReference>
<evidence type="ECO:0000313" key="1">
    <source>
        <dbReference type="EMBL" id="WOH06342.1"/>
    </source>
</evidence>
<dbReference type="PANTHER" id="PTHR48175">
    <property type="entry name" value="OS04G0581700 PROTEIN"/>
    <property type="match status" value="1"/>
</dbReference>
<sequence length="69" mass="7781">MILVAVVAEFLEEYTEVVSRVVEHMVNQHRFPRRLRLLILSNLPFAAPSRIPPPHLVLPPTTPFVGVGL</sequence>
<reference evidence="1" key="1">
    <citation type="journal article" date="2016" name="Nat. Genet.">
        <title>A high-quality carrot genome assembly provides new insights into carotenoid accumulation and asterid genome evolution.</title>
        <authorList>
            <person name="Iorizzo M."/>
            <person name="Ellison S."/>
            <person name="Senalik D."/>
            <person name="Zeng P."/>
            <person name="Satapoomin P."/>
            <person name="Huang J."/>
            <person name="Bowman M."/>
            <person name="Iovene M."/>
            <person name="Sanseverino W."/>
            <person name="Cavagnaro P."/>
            <person name="Yildiz M."/>
            <person name="Macko-Podgorni A."/>
            <person name="Moranska E."/>
            <person name="Grzebelus E."/>
            <person name="Grzebelus D."/>
            <person name="Ashrafi H."/>
            <person name="Zheng Z."/>
            <person name="Cheng S."/>
            <person name="Spooner D."/>
            <person name="Van Deynze A."/>
            <person name="Simon P."/>
        </authorList>
    </citation>
    <scope>NUCLEOTIDE SEQUENCE</scope>
    <source>
        <tissue evidence="1">Leaf</tissue>
    </source>
</reference>
<dbReference type="EMBL" id="CP093348">
    <property type="protein sequence ID" value="WOH06342.1"/>
    <property type="molecule type" value="Genomic_DNA"/>
</dbReference>
<organism evidence="1 2">
    <name type="scientific">Daucus carota subsp. sativus</name>
    <name type="common">Carrot</name>
    <dbReference type="NCBI Taxonomy" id="79200"/>
    <lineage>
        <taxon>Eukaryota</taxon>
        <taxon>Viridiplantae</taxon>
        <taxon>Streptophyta</taxon>
        <taxon>Embryophyta</taxon>
        <taxon>Tracheophyta</taxon>
        <taxon>Spermatophyta</taxon>
        <taxon>Magnoliopsida</taxon>
        <taxon>eudicotyledons</taxon>
        <taxon>Gunneridae</taxon>
        <taxon>Pentapetalae</taxon>
        <taxon>asterids</taxon>
        <taxon>campanulids</taxon>
        <taxon>Apiales</taxon>
        <taxon>Apiaceae</taxon>
        <taxon>Apioideae</taxon>
        <taxon>Scandiceae</taxon>
        <taxon>Daucinae</taxon>
        <taxon>Daucus</taxon>
        <taxon>Daucus sect. Daucus</taxon>
    </lineage>
</organism>
<name>A0AAF0XFU3_DAUCS</name>
<gene>
    <name evidence="1" type="ORF">DCAR_0625768</name>
</gene>
<proteinExistence type="predicted"/>
<reference evidence="1" key="2">
    <citation type="submission" date="2022-03" db="EMBL/GenBank/DDBJ databases">
        <title>Draft title - Genomic analysis of global carrot germplasm unveils the trajectory of domestication and the origin of high carotenoid orange carrot.</title>
        <authorList>
            <person name="Iorizzo M."/>
            <person name="Ellison S."/>
            <person name="Senalik D."/>
            <person name="Macko-Podgorni A."/>
            <person name="Grzebelus D."/>
            <person name="Bostan H."/>
            <person name="Rolling W."/>
            <person name="Curaba J."/>
            <person name="Simon P."/>
        </authorList>
    </citation>
    <scope>NUCLEOTIDE SEQUENCE</scope>
    <source>
        <tissue evidence="1">Leaf</tissue>
    </source>
</reference>
<protein>
    <submittedName>
        <fullName evidence="1">Uncharacterized protein</fullName>
    </submittedName>
</protein>
<accession>A0AAF0XFU3</accession>
<keyword evidence="2" id="KW-1185">Reference proteome</keyword>
<evidence type="ECO:0000313" key="2">
    <source>
        <dbReference type="Proteomes" id="UP000077755"/>
    </source>
</evidence>
<dbReference type="Proteomes" id="UP000077755">
    <property type="component" value="Chromosome 6"/>
</dbReference>
<dbReference type="AlphaFoldDB" id="A0AAF0XFU3"/>
<dbReference type="KEGG" id="dcr:108224554"/>